<protein>
    <submittedName>
        <fullName evidence="1">Uncharacterized protein</fullName>
    </submittedName>
</protein>
<reference evidence="1" key="1">
    <citation type="submission" date="2022-07" db="EMBL/GenBank/DDBJ databases">
        <title>Phylogenomic reconstructions and comparative analyses of Kickxellomycotina fungi.</title>
        <authorList>
            <person name="Reynolds N.K."/>
            <person name="Stajich J.E."/>
            <person name="Barry K."/>
            <person name="Grigoriev I.V."/>
            <person name="Crous P."/>
            <person name="Smith M.E."/>
        </authorList>
    </citation>
    <scope>NUCLEOTIDE SEQUENCE</scope>
    <source>
        <strain evidence="1">NRRL 5244</strain>
    </source>
</reference>
<comment type="caution">
    <text evidence="1">The sequence shown here is derived from an EMBL/GenBank/DDBJ whole genome shotgun (WGS) entry which is preliminary data.</text>
</comment>
<dbReference type="Proteomes" id="UP001150603">
    <property type="component" value="Unassembled WGS sequence"/>
</dbReference>
<sequence>MDSSSLKLAQSFVKDAQKASKGGWFSKPEWDLAAQYWDKAATAFKAGRHFEQAADCYSKASAAYVQINTVYMAAKCCENAGILAEQQLKDPAKAIEYYSRASDLFLSQGSSPDKAAELMEKAAKACEGVDTEKAIQLHYNALSIYENEDRGRFGVETFRKTTGYLIEQSRLNEAIEVQRRLVAICEQTNNQAELNKCYLGILIITLAFGDEVQAGKCMNEFVQNDMFMRSREAYVADGLMQAFSAGDEEALQGYAEDQTLSFLDGSVGRLAKKIRIPGARRIAKKQPAPPLPSQAGHPIQSQSPGSFPLPPPAAPIAGVDDDDEDDLL</sequence>
<evidence type="ECO:0000313" key="2">
    <source>
        <dbReference type="Proteomes" id="UP001150603"/>
    </source>
</evidence>
<proteinExistence type="predicted"/>
<keyword evidence="2" id="KW-1185">Reference proteome</keyword>
<gene>
    <name evidence="1" type="ORF">FBU59_000736</name>
</gene>
<organism evidence="1 2">
    <name type="scientific">Linderina macrospora</name>
    <dbReference type="NCBI Taxonomy" id="4868"/>
    <lineage>
        <taxon>Eukaryota</taxon>
        <taxon>Fungi</taxon>
        <taxon>Fungi incertae sedis</taxon>
        <taxon>Zoopagomycota</taxon>
        <taxon>Kickxellomycotina</taxon>
        <taxon>Kickxellomycetes</taxon>
        <taxon>Kickxellales</taxon>
        <taxon>Kickxellaceae</taxon>
        <taxon>Linderina</taxon>
    </lineage>
</organism>
<name>A0ACC1JFU8_9FUNG</name>
<accession>A0ACC1JFU8</accession>
<dbReference type="EMBL" id="JANBPW010000232">
    <property type="protein sequence ID" value="KAJ1950317.1"/>
    <property type="molecule type" value="Genomic_DNA"/>
</dbReference>
<evidence type="ECO:0000313" key="1">
    <source>
        <dbReference type="EMBL" id="KAJ1950317.1"/>
    </source>
</evidence>